<feature type="region of interest" description="Disordered" evidence="1">
    <location>
        <begin position="1"/>
        <end position="24"/>
    </location>
</feature>
<accession>A0A0E9UD12</accession>
<organism evidence="2">
    <name type="scientific">Anguilla anguilla</name>
    <name type="common">European freshwater eel</name>
    <name type="synonym">Muraena anguilla</name>
    <dbReference type="NCBI Taxonomy" id="7936"/>
    <lineage>
        <taxon>Eukaryota</taxon>
        <taxon>Metazoa</taxon>
        <taxon>Chordata</taxon>
        <taxon>Craniata</taxon>
        <taxon>Vertebrata</taxon>
        <taxon>Euteleostomi</taxon>
        <taxon>Actinopterygii</taxon>
        <taxon>Neopterygii</taxon>
        <taxon>Teleostei</taxon>
        <taxon>Anguilliformes</taxon>
        <taxon>Anguillidae</taxon>
        <taxon>Anguilla</taxon>
    </lineage>
</organism>
<evidence type="ECO:0000256" key="1">
    <source>
        <dbReference type="SAM" id="MobiDB-lite"/>
    </source>
</evidence>
<reference evidence="2" key="2">
    <citation type="journal article" date="2015" name="Fish Shellfish Immunol.">
        <title>Early steps in the European eel (Anguilla anguilla)-Vibrio vulnificus interaction in the gills: Role of the RtxA13 toxin.</title>
        <authorList>
            <person name="Callol A."/>
            <person name="Pajuelo D."/>
            <person name="Ebbesson L."/>
            <person name="Teles M."/>
            <person name="MacKenzie S."/>
            <person name="Amaro C."/>
        </authorList>
    </citation>
    <scope>NUCLEOTIDE SEQUENCE</scope>
</reference>
<protein>
    <submittedName>
        <fullName evidence="2">Uncharacterized protein</fullName>
    </submittedName>
</protein>
<reference evidence="2" key="1">
    <citation type="submission" date="2014-11" db="EMBL/GenBank/DDBJ databases">
        <authorList>
            <person name="Amaro Gonzalez C."/>
        </authorList>
    </citation>
    <scope>NUCLEOTIDE SEQUENCE</scope>
</reference>
<dbReference type="EMBL" id="GBXM01044935">
    <property type="protein sequence ID" value="JAH63642.1"/>
    <property type="molecule type" value="Transcribed_RNA"/>
</dbReference>
<feature type="compositionally biased region" description="Polar residues" evidence="1">
    <location>
        <begin position="1"/>
        <end position="17"/>
    </location>
</feature>
<sequence>MLTQTRGTSVPCTSQHSRMPRRST</sequence>
<proteinExistence type="predicted"/>
<dbReference type="AlphaFoldDB" id="A0A0E9UD12"/>
<name>A0A0E9UD12_ANGAN</name>
<evidence type="ECO:0000313" key="2">
    <source>
        <dbReference type="EMBL" id="JAH63642.1"/>
    </source>
</evidence>